<evidence type="ECO:0000313" key="3">
    <source>
        <dbReference type="EMBL" id="AEW98161.1"/>
    </source>
</evidence>
<dbReference type="InterPro" id="IPR000835">
    <property type="entry name" value="HTH_MarR-typ"/>
</dbReference>
<proteinExistence type="predicted"/>
<reference evidence="4" key="1">
    <citation type="submission" date="2011-12" db="EMBL/GenBank/DDBJ databases">
        <title>Complete genome sequence of Streptomyces cattleya strain DSM 46488.</title>
        <authorList>
            <person name="Ou H.-Y."/>
            <person name="Li P."/>
            <person name="Zhao C."/>
            <person name="O'Hagan D."/>
            <person name="Deng Z."/>
        </authorList>
    </citation>
    <scope>NUCLEOTIDE SEQUENCE [LARGE SCALE GENOMIC DNA]</scope>
    <source>
        <strain evidence="4">ATCC 35852 / DSM 46488 / JCM 4925 / NBRC 14057 / NRRL 8057</strain>
    </source>
</reference>
<evidence type="ECO:0000313" key="4">
    <source>
        <dbReference type="Proteomes" id="UP000007842"/>
    </source>
</evidence>
<dbReference type="STRING" id="1003195.SCATT_57900"/>
<dbReference type="KEGG" id="sct:SCAT_5789"/>
<dbReference type="GO" id="GO:0006950">
    <property type="term" value="P:response to stress"/>
    <property type="evidence" value="ECO:0007669"/>
    <property type="project" value="TreeGrafter"/>
</dbReference>
<dbReference type="HOGENOM" id="CLU_083287_27_5_11"/>
<dbReference type="Proteomes" id="UP000007842">
    <property type="component" value="Chromosome"/>
</dbReference>
<dbReference type="GO" id="GO:0003700">
    <property type="term" value="F:DNA-binding transcription factor activity"/>
    <property type="evidence" value="ECO:0007669"/>
    <property type="project" value="InterPro"/>
</dbReference>
<dbReference type="EMBL" id="CP003219">
    <property type="protein sequence ID" value="AEW98161.1"/>
    <property type="molecule type" value="Genomic_DNA"/>
</dbReference>
<dbReference type="RefSeq" id="WP_014146490.1">
    <property type="nucleotide sequence ID" value="NC_016111.1"/>
</dbReference>
<protein>
    <recommendedName>
        <fullName evidence="2">HTH marR-type domain-containing protein</fullName>
    </recommendedName>
</protein>
<dbReference type="InterPro" id="IPR036390">
    <property type="entry name" value="WH_DNA-bd_sf"/>
</dbReference>
<dbReference type="InterPro" id="IPR039422">
    <property type="entry name" value="MarR/SlyA-like"/>
</dbReference>
<name>F8JUZ6_STREN</name>
<dbReference type="Pfam" id="PF12802">
    <property type="entry name" value="MarR_2"/>
    <property type="match status" value="1"/>
</dbReference>
<dbReference type="Gene3D" id="1.10.10.10">
    <property type="entry name" value="Winged helix-like DNA-binding domain superfamily/Winged helix DNA-binding domain"/>
    <property type="match status" value="1"/>
</dbReference>
<dbReference type="SMART" id="SM00347">
    <property type="entry name" value="HTH_MARR"/>
    <property type="match status" value="1"/>
</dbReference>
<accession>F8JUZ6</accession>
<dbReference type="OrthoDB" id="3237509at2"/>
<feature type="domain" description="HTH marR-type" evidence="2">
    <location>
        <begin position="29"/>
        <end position="164"/>
    </location>
</feature>
<accession>G8X1D3</accession>
<dbReference type="PANTHER" id="PTHR33164">
    <property type="entry name" value="TRANSCRIPTIONAL REGULATOR, MARR FAMILY"/>
    <property type="match status" value="1"/>
</dbReference>
<keyword evidence="4" id="KW-1185">Reference proteome</keyword>
<evidence type="ECO:0000256" key="1">
    <source>
        <dbReference type="SAM" id="MobiDB-lite"/>
    </source>
</evidence>
<dbReference type="eggNOG" id="COG1846">
    <property type="taxonomic scope" value="Bacteria"/>
</dbReference>
<feature type="compositionally biased region" description="Pro residues" evidence="1">
    <location>
        <begin position="1"/>
        <end position="23"/>
    </location>
</feature>
<feature type="region of interest" description="Disordered" evidence="1">
    <location>
        <begin position="1"/>
        <end position="26"/>
    </location>
</feature>
<dbReference type="KEGG" id="scy:SCATT_57900"/>
<dbReference type="InterPro" id="IPR036388">
    <property type="entry name" value="WH-like_DNA-bd_sf"/>
</dbReference>
<dbReference type="PANTHER" id="PTHR33164:SF104">
    <property type="entry name" value="TRANSCRIPTIONAL REGULATORY PROTEIN"/>
    <property type="match status" value="1"/>
</dbReference>
<dbReference type="AlphaFoldDB" id="F8JUZ6"/>
<organism evidence="3 4">
    <name type="scientific">Streptantibioticus cattleyicolor (strain ATCC 35852 / DSM 46488 / JCM 4925 / NBRC 14057 / NRRL 8057)</name>
    <name type="common">Streptomyces cattleya</name>
    <dbReference type="NCBI Taxonomy" id="1003195"/>
    <lineage>
        <taxon>Bacteria</taxon>
        <taxon>Bacillati</taxon>
        <taxon>Actinomycetota</taxon>
        <taxon>Actinomycetes</taxon>
        <taxon>Kitasatosporales</taxon>
        <taxon>Streptomycetaceae</taxon>
        <taxon>Streptantibioticus</taxon>
    </lineage>
</organism>
<dbReference type="SUPFAM" id="SSF46785">
    <property type="entry name" value="Winged helix' DNA-binding domain"/>
    <property type="match status" value="1"/>
</dbReference>
<gene>
    <name evidence="3" type="ordered locus">SCATT_57900</name>
</gene>
<dbReference type="PROSITE" id="PS50995">
    <property type="entry name" value="HTH_MARR_2"/>
    <property type="match status" value="1"/>
</dbReference>
<sequence>MAPPPKPTTPAPPAAPAPRPAPAPRGAAVTELAARTTALAAALDEATTTALAPTGLTRADYDVLAALHRTGPPHRLKPTDITAACHLSSGGTSNVLRRLATSGYITREADAHDGRSTWVELTPEGHHLTTQALTATTTAHTRLLAHLPPDTLTTLTTLLRQALHP</sequence>
<evidence type="ECO:0000259" key="2">
    <source>
        <dbReference type="PROSITE" id="PS50995"/>
    </source>
</evidence>
<dbReference type="PATRIC" id="fig|1003195.11.peg.7198"/>